<comment type="caution">
    <text evidence="1">The sequence shown here is derived from an EMBL/GenBank/DDBJ whole genome shotgun (WGS) entry which is preliminary data.</text>
</comment>
<proteinExistence type="predicted"/>
<dbReference type="OrthoDB" id="2897530at2"/>
<dbReference type="RefSeq" id="WP_126863188.1">
    <property type="nucleotide sequence ID" value="NZ_JAUSTX010000021.1"/>
</dbReference>
<dbReference type="AlphaFoldDB" id="A0A3S0U7G7"/>
<evidence type="ECO:0000313" key="2">
    <source>
        <dbReference type="Proteomes" id="UP000267430"/>
    </source>
</evidence>
<gene>
    <name evidence="1" type="ORF">ELQ35_01980</name>
</gene>
<keyword evidence="2" id="KW-1185">Reference proteome</keyword>
<organism evidence="1 2">
    <name type="scientific">Peribacillus cavernae</name>
    <dbReference type="NCBI Taxonomy" id="1674310"/>
    <lineage>
        <taxon>Bacteria</taxon>
        <taxon>Bacillati</taxon>
        <taxon>Bacillota</taxon>
        <taxon>Bacilli</taxon>
        <taxon>Bacillales</taxon>
        <taxon>Bacillaceae</taxon>
        <taxon>Peribacillus</taxon>
    </lineage>
</organism>
<accession>A0A3S0U7G7</accession>
<dbReference type="EMBL" id="RYZZ01000002">
    <property type="protein sequence ID" value="RUQ32428.1"/>
    <property type="molecule type" value="Genomic_DNA"/>
</dbReference>
<reference evidence="1 2" key="1">
    <citation type="submission" date="2018-12" db="EMBL/GenBank/DDBJ databases">
        <title>Bacillus chawlae sp. nov., Bacillus glennii sp. nov., and Bacillus saganii sp. nov. Isolated from the Vehicle Assembly Building at Kennedy Space Center where the Viking Spacecraft were Assembled.</title>
        <authorList>
            <person name="Seuylemezian A."/>
            <person name="Vaishampayan P."/>
        </authorList>
    </citation>
    <scope>NUCLEOTIDE SEQUENCE [LARGE SCALE GENOMIC DNA]</scope>
    <source>
        <strain evidence="1 2">L5</strain>
    </source>
</reference>
<sequence>MKKDKEPVELNKELLKWLDEEDPFGLNEDIKTILFTCLECGEEDDIPEYVVHEFQVVLKRNEEVETVCPVCGGTMRRAGKSPK</sequence>
<protein>
    <submittedName>
        <fullName evidence="1">Uncharacterized protein</fullName>
    </submittedName>
</protein>
<evidence type="ECO:0000313" key="1">
    <source>
        <dbReference type="EMBL" id="RUQ32428.1"/>
    </source>
</evidence>
<dbReference type="Proteomes" id="UP000267430">
    <property type="component" value="Unassembled WGS sequence"/>
</dbReference>
<name>A0A3S0U7G7_9BACI</name>